<accession>A0ABQ5IGS0</accession>
<reference evidence="1" key="2">
    <citation type="submission" date="2022-01" db="EMBL/GenBank/DDBJ databases">
        <authorList>
            <person name="Yamashiro T."/>
            <person name="Shiraishi A."/>
            <person name="Satake H."/>
            <person name="Nakayama K."/>
        </authorList>
    </citation>
    <scope>NUCLEOTIDE SEQUENCE</scope>
</reference>
<name>A0ABQ5IGS0_9ASTR</name>
<evidence type="ECO:0000313" key="2">
    <source>
        <dbReference type="Proteomes" id="UP001151760"/>
    </source>
</evidence>
<gene>
    <name evidence="1" type="ORF">Tco_1109730</name>
</gene>
<reference evidence="1" key="1">
    <citation type="journal article" date="2022" name="Int. J. Mol. Sci.">
        <title>Draft Genome of Tanacetum Coccineum: Genomic Comparison of Closely Related Tanacetum-Family Plants.</title>
        <authorList>
            <person name="Yamashiro T."/>
            <person name="Shiraishi A."/>
            <person name="Nakayama K."/>
            <person name="Satake H."/>
        </authorList>
    </citation>
    <scope>NUCLEOTIDE SEQUENCE</scope>
</reference>
<dbReference type="Proteomes" id="UP001151760">
    <property type="component" value="Unassembled WGS sequence"/>
</dbReference>
<organism evidence="1 2">
    <name type="scientific">Tanacetum coccineum</name>
    <dbReference type="NCBI Taxonomy" id="301880"/>
    <lineage>
        <taxon>Eukaryota</taxon>
        <taxon>Viridiplantae</taxon>
        <taxon>Streptophyta</taxon>
        <taxon>Embryophyta</taxon>
        <taxon>Tracheophyta</taxon>
        <taxon>Spermatophyta</taxon>
        <taxon>Magnoliopsida</taxon>
        <taxon>eudicotyledons</taxon>
        <taxon>Gunneridae</taxon>
        <taxon>Pentapetalae</taxon>
        <taxon>asterids</taxon>
        <taxon>campanulids</taxon>
        <taxon>Asterales</taxon>
        <taxon>Asteraceae</taxon>
        <taxon>Asteroideae</taxon>
        <taxon>Anthemideae</taxon>
        <taxon>Anthemidinae</taxon>
        <taxon>Tanacetum</taxon>
    </lineage>
</organism>
<keyword evidence="2" id="KW-1185">Reference proteome</keyword>
<proteinExistence type="predicted"/>
<sequence>MQIIFLKLEKNLRIVKPKPDETSIHGNLPSSHKCGALRLELSDIKGINRNFVTQILNGRGYNTSESNIRVRLAVNRVGGGGKSHFWLRKALFLEAKSPILEVGELEYWGNVVRKFRPIHYACKTLNEAEWESVDNHDREEMLAVEHKAYWALKHTNFDLKTAGDHRKVQLNELNELRDEAYENSLIYKEKTKRIHDSKIKNRDCPDCEELSCLYLYQEFHILSSILGIRYPNLID</sequence>
<protein>
    <submittedName>
        <fullName evidence="1">Uncharacterized protein</fullName>
    </submittedName>
</protein>
<dbReference type="EMBL" id="BQNB010020767">
    <property type="protein sequence ID" value="GJT99391.1"/>
    <property type="molecule type" value="Genomic_DNA"/>
</dbReference>
<comment type="caution">
    <text evidence="1">The sequence shown here is derived from an EMBL/GenBank/DDBJ whole genome shotgun (WGS) entry which is preliminary data.</text>
</comment>
<evidence type="ECO:0000313" key="1">
    <source>
        <dbReference type="EMBL" id="GJT99391.1"/>
    </source>
</evidence>